<proteinExistence type="predicted"/>
<dbReference type="AlphaFoldDB" id="N1PDM0"/>
<keyword evidence="2" id="KW-1185">Reference proteome</keyword>
<dbReference type="Proteomes" id="UP000016933">
    <property type="component" value="Unassembled WGS sequence"/>
</dbReference>
<evidence type="ECO:0000313" key="2">
    <source>
        <dbReference type="Proteomes" id="UP000016933"/>
    </source>
</evidence>
<dbReference type="EMBL" id="KB446543">
    <property type="protein sequence ID" value="EME40472.1"/>
    <property type="molecule type" value="Genomic_DNA"/>
</dbReference>
<name>N1PDM0_DOTSN</name>
<dbReference type="HOGENOM" id="CLU_1570624_0_0_1"/>
<protein>
    <submittedName>
        <fullName evidence="1">Uncharacterized protein</fullName>
    </submittedName>
</protein>
<gene>
    <name evidence="1" type="ORF">DOTSEDRAFT_37297</name>
</gene>
<organism evidence="1 2">
    <name type="scientific">Dothistroma septosporum (strain NZE10 / CBS 128990)</name>
    <name type="common">Red band needle blight fungus</name>
    <name type="synonym">Mycosphaerella pini</name>
    <dbReference type="NCBI Taxonomy" id="675120"/>
    <lineage>
        <taxon>Eukaryota</taxon>
        <taxon>Fungi</taxon>
        <taxon>Dikarya</taxon>
        <taxon>Ascomycota</taxon>
        <taxon>Pezizomycotina</taxon>
        <taxon>Dothideomycetes</taxon>
        <taxon>Dothideomycetidae</taxon>
        <taxon>Mycosphaerellales</taxon>
        <taxon>Mycosphaerellaceae</taxon>
        <taxon>Dothistroma</taxon>
    </lineage>
</organism>
<reference evidence="1 2" key="2">
    <citation type="journal article" date="2012" name="PLoS Pathog.">
        <title>Diverse lifestyles and strategies of plant pathogenesis encoded in the genomes of eighteen Dothideomycetes fungi.</title>
        <authorList>
            <person name="Ohm R.A."/>
            <person name="Feau N."/>
            <person name="Henrissat B."/>
            <person name="Schoch C.L."/>
            <person name="Horwitz B.A."/>
            <person name="Barry K.W."/>
            <person name="Condon B.J."/>
            <person name="Copeland A.C."/>
            <person name="Dhillon B."/>
            <person name="Glaser F."/>
            <person name="Hesse C.N."/>
            <person name="Kosti I."/>
            <person name="LaButti K."/>
            <person name="Lindquist E.A."/>
            <person name="Lucas S."/>
            <person name="Salamov A.A."/>
            <person name="Bradshaw R.E."/>
            <person name="Ciuffetti L."/>
            <person name="Hamelin R.C."/>
            <person name="Kema G.H.J."/>
            <person name="Lawrence C."/>
            <person name="Scott J.A."/>
            <person name="Spatafora J.W."/>
            <person name="Turgeon B.G."/>
            <person name="de Wit P.J.G.M."/>
            <person name="Zhong S."/>
            <person name="Goodwin S.B."/>
            <person name="Grigoriev I.V."/>
        </authorList>
    </citation>
    <scope>NUCLEOTIDE SEQUENCE [LARGE SCALE GENOMIC DNA]</scope>
    <source>
        <strain evidence="2">NZE10 / CBS 128990</strain>
    </source>
</reference>
<evidence type="ECO:0000313" key="1">
    <source>
        <dbReference type="EMBL" id="EME40472.1"/>
    </source>
</evidence>
<sequence length="170" mass="18950">MSAGDVCHHLPSSVLHFHRLLISDLGVMMSSYLSCSFWSHLAATIWMDPADAYYSDDFSIGYDVESMVHAQQKSLRRHMGRVSFISGESYCTDLSSSPALTGYNESVVYGTNRDVNETATGQIKDDFYYPDANDNLLTTTQTPINAIWVPMANAHKVEHGSESDCRHDLC</sequence>
<reference evidence="2" key="1">
    <citation type="journal article" date="2012" name="PLoS Genet.">
        <title>The genomes of the fungal plant pathogens Cladosporium fulvum and Dothistroma septosporum reveal adaptation to different hosts and lifestyles but also signatures of common ancestry.</title>
        <authorList>
            <person name="de Wit P.J.G.M."/>
            <person name="van der Burgt A."/>
            <person name="Oekmen B."/>
            <person name="Stergiopoulos I."/>
            <person name="Abd-Elsalam K.A."/>
            <person name="Aerts A.L."/>
            <person name="Bahkali A.H."/>
            <person name="Beenen H.G."/>
            <person name="Chettri P."/>
            <person name="Cox M.P."/>
            <person name="Datema E."/>
            <person name="de Vries R.P."/>
            <person name="Dhillon B."/>
            <person name="Ganley A.R."/>
            <person name="Griffiths S.A."/>
            <person name="Guo Y."/>
            <person name="Hamelin R.C."/>
            <person name="Henrissat B."/>
            <person name="Kabir M.S."/>
            <person name="Jashni M.K."/>
            <person name="Kema G."/>
            <person name="Klaubauf S."/>
            <person name="Lapidus A."/>
            <person name="Levasseur A."/>
            <person name="Lindquist E."/>
            <person name="Mehrabi R."/>
            <person name="Ohm R.A."/>
            <person name="Owen T.J."/>
            <person name="Salamov A."/>
            <person name="Schwelm A."/>
            <person name="Schijlen E."/>
            <person name="Sun H."/>
            <person name="van den Burg H.A."/>
            <person name="van Ham R.C.H.J."/>
            <person name="Zhang S."/>
            <person name="Goodwin S.B."/>
            <person name="Grigoriev I.V."/>
            <person name="Collemare J."/>
            <person name="Bradshaw R.E."/>
        </authorList>
    </citation>
    <scope>NUCLEOTIDE SEQUENCE [LARGE SCALE GENOMIC DNA]</scope>
    <source>
        <strain evidence="2">NZE10 / CBS 128990</strain>
    </source>
</reference>
<accession>N1PDM0</accession>